<keyword evidence="2" id="KW-1185">Reference proteome</keyword>
<reference evidence="1" key="1">
    <citation type="submission" date="2021-03" db="EMBL/GenBank/DDBJ databases">
        <title>Streptomyces strains.</title>
        <authorList>
            <person name="Lund M.B."/>
            <person name="Toerring T."/>
        </authorList>
    </citation>
    <scope>NUCLEOTIDE SEQUENCE</scope>
    <source>
        <strain evidence="1">JCM 4242</strain>
    </source>
</reference>
<protein>
    <submittedName>
        <fullName evidence="1">Uncharacterized protein</fullName>
    </submittedName>
</protein>
<evidence type="ECO:0000313" key="2">
    <source>
        <dbReference type="Proteomes" id="UP000664781"/>
    </source>
</evidence>
<proteinExistence type="predicted"/>
<dbReference type="EMBL" id="JAFMOF010000004">
    <property type="protein sequence ID" value="MBO0655837.1"/>
    <property type="molecule type" value="Genomic_DNA"/>
</dbReference>
<dbReference type="AlphaFoldDB" id="A0A939FTS1"/>
<dbReference type="Proteomes" id="UP000664781">
    <property type="component" value="Unassembled WGS sequence"/>
</dbReference>
<sequence length="59" mass="5943">MSHADDSGTGSSGTATALVPVSVSAWEQPSITWTDAVTTGIVSQPQANPEAGACRTRAL</sequence>
<organism evidence="1 2">
    <name type="scientific">Streptomyces triculaminicus</name>
    <dbReference type="NCBI Taxonomy" id="2816232"/>
    <lineage>
        <taxon>Bacteria</taxon>
        <taxon>Bacillati</taxon>
        <taxon>Actinomycetota</taxon>
        <taxon>Actinomycetes</taxon>
        <taxon>Kitasatosporales</taxon>
        <taxon>Streptomycetaceae</taxon>
        <taxon>Streptomyces</taxon>
    </lineage>
</organism>
<dbReference type="RefSeq" id="WP_207248227.1">
    <property type="nucleotide sequence ID" value="NZ_JAFMOF010000004.1"/>
</dbReference>
<evidence type="ECO:0000313" key="1">
    <source>
        <dbReference type="EMBL" id="MBO0655837.1"/>
    </source>
</evidence>
<comment type="caution">
    <text evidence="1">The sequence shown here is derived from an EMBL/GenBank/DDBJ whole genome shotgun (WGS) entry which is preliminary data.</text>
</comment>
<accession>A0A939FTS1</accession>
<name>A0A939FTS1_9ACTN</name>
<gene>
    <name evidence="1" type="ORF">J1792_24565</name>
</gene>